<dbReference type="Proteomes" id="UP000499080">
    <property type="component" value="Unassembled WGS sequence"/>
</dbReference>
<keyword evidence="3" id="KW-1185">Reference proteome</keyword>
<evidence type="ECO:0000313" key="3">
    <source>
        <dbReference type="Proteomes" id="UP000499080"/>
    </source>
</evidence>
<accession>A0A4Y2RFQ1</accession>
<dbReference type="AlphaFoldDB" id="A0A4Y2RFQ1"/>
<organism evidence="1 3">
    <name type="scientific">Araneus ventricosus</name>
    <name type="common">Orbweaver spider</name>
    <name type="synonym">Epeira ventricosa</name>
    <dbReference type="NCBI Taxonomy" id="182803"/>
    <lineage>
        <taxon>Eukaryota</taxon>
        <taxon>Metazoa</taxon>
        <taxon>Ecdysozoa</taxon>
        <taxon>Arthropoda</taxon>
        <taxon>Chelicerata</taxon>
        <taxon>Arachnida</taxon>
        <taxon>Araneae</taxon>
        <taxon>Araneomorphae</taxon>
        <taxon>Entelegynae</taxon>
        <taxon>Araneoidea</taxon>
        <taxon>Araneidae</taxon>
        <taxon>Araneus</taxon>
    </lineage>
</organism>
<comment type="caution">
    <text evidence="1">The sequence shown here is derived from an EMBL/GenBank/DDBJ whole genome shotgun (WGS) entry which is preliminary data.</text>
</comment>
<evidence type="ECO:0000313" key="1">
    <source>
        <dbReference type="EMBL" id="GBN74574.1"/>
    </source>
</evidence>
<dbReference type="EMBL" id="BGPR01016930">
    <property type="protein sequence ID" value="GBN74574.1"/>
    <property type="molecule type" value="Genomic_DNA"/>
</dbReference>
<proteinExistence type="predicted"/>
<sequence>MSKDRSPYYCSSIPTIPRTRSADCLPSKRGANLVKSFDAPPSLVRGLKWELAHTVLELDFVGVPPFPSRYANFHQFFKTDDCFFLPAFQLFQFGLHVNFLLYISTIACTQKMYLTLWKRAFCAAFKIS</sequence>
<name>A0A4Y2RFQ1_ARAVE</name>
<reference evidence="1 3" key="1">
    <citation type="journal article" date="2019" name="Sci. Rep.">
        <title>Orb-weaving spider Araneus ventricosus genome elucidates the spidroin gene catalogue.</title>
        <authorList>
            <person name="Kono N."/>
            <person name="Nakamura H."/>
            <person name="Ohtoshi R."/>
            <person name="Moran D.A.P."/>
            <person name="Shinohara A."/>
            <person name="Yoshida Y."/>
            <person name="Fujiwara M."/>
            <person name="Mori M."/>
            <person name="Tomita M."/>
            <person name="Arakawa K."/>
        </authorList>
    </citation>
    <scope>NUCLEOTIDE SEQUENCE [LARGE SCALE GENOMIC DNA]</scope>
</reference>
<gene>
    <name evidence="1" type="ORF">AVEN_203787_1</name>
    <name evidence="2" type="ORF">AVEN_41539_1</name>
</gene>
<evidence type="ECO:0000313" key="2">
    <source>
        <dbReference type="EMBL" id="GBN74627.1"/>
    </source>
</evidence>
<dbReference type="EMBL" id="BGPR01016945">
    <property type="protein sequence ID" value="GBN74627.1"/>
    <property type="molecule type" value="Genomic_DNA"/>
</dbReference>
<protein>
    <submittedName>
        <fullName evidence="1">Uncharacterized protein</fullName>
    </submittedName>
</protein>